<reference evidence="1" key="1">
    <citation type="submission" date="2023-05" db="EMBL/GenBank/DDBJ databases">
        <authorList>
            <person name="Stuckert A."/>
        </authorList>
    </citation>
    <scope>NUCLEOTIDE SEQUENCE</scope>
</reference>
<organism evidence="1 2">
    <name type="scientific">Staurois parvus</name>
    <dbReference type="NCBI Taxonomy" id="386267"/>
    <lineage>
        <taxon>Eukaryota</taxon>
        <taxon>Metazoa</taxon>
        <taxon>Chordata</taxon>
        <taxon>Craniata</taxon>
        <taxon>Vertebrata</taxon>
        <taxon>Euteleostomi</taxon>
        <taxon>Amphibia</taxon>
        <taxon>Batrachia</taxon>
        <taxon>Anura</taxon>
        <taxon>Neobatrachia</taxon>
        <taxon>Ranoidea</taxon>
        <taxon>Ranidae</taxon>
        <taxon>Staurois</taxon>
    </lineage>
</organism>
<accession>A0ABN9DRG6</accession>
<dbReference type="Proteomes" id="UP001162483">
    <property type="component" value="Unassembled WGS sequence"/>
</dbReference>
<keyword evidence="2" id="KW-1185">Reference proteome</keyword>
<proteinExistence type="predicted"/>
<evidence type="ECO:0000313" key="1">
    <source>
        <dbReference type="EMBL" id="CAI9573797.1"/>
    </source>
</evidence>
<sequence length="34" mass="4081">MIPYCWGPHELSVRPWCFHAITRNWSCSLLICFI</sequence>
<protein>
    <submittedName>
        <fullName evidence="1">Uncharacterized protein</fullName>
    </submittedName>
</protein>
<name>A0ABN9DRG6_9NEOB</name>
<feature type="non-terminal residue" evidence="1">
    <location>
        <position position="34"/>
    </location>
</feature>
<comment type="caution">
    <text evidence="1">The sequence shown here is derived from an EMBL/GenBank/DDBJ whole genome shotgun (WGS) entry which is preliminary data.</text>
</comment>
<gene>
    <name evidence="1" type="ORF">SPARVUS_LOCUS7819807</name>
</gene>
<dbReference type="EMBL" id="CATNWA010014598">
    <property type="protein sequence ID" value="CAI9573797.1"/>
    <property type="molecule type" value="Genomic_DNA"/>
</dbReference>
<evidence type="ECO:0000313" key="2">
    <source>
        <dbReference type="Proteomes" id="UP001162483"/>
    </source>
</evidence>